<organism evidence="1 2">
    <name type="scientific">Persea americana</name>
    <name type="common">Avocado</name>
    <dbReference type="NCBI Taxonomy" id="3435"/>
    <lineage>
        <taxon>Eukaryota</taxon>
        <taxon>Viridiplantae</taxon>
        <taxon>Streptophyta</taxon>
        <taxon>Embryophyta</taxon>
        <taxon>Tracheophyta</taxon>
        <taxon>Spermatophyta</taxon>
        <taxon>Magnoliopsida</taxon>
        <taxon>Magnoliidae</taxon>
        <taxon>Laurales</taxon>
        <taxon>Lauraceae</taxon>
        <taxon>Persea</taxon>
    </lineage>
</organism>
<dbReference type="Proteomes" id="UP001234297">
    <property type="component" value="Chromosome 5"/>
</dbReference>
<evidence type="ECO:0000313" key="2">
    <source>
        <dbReference type="Proteomes" id="UP001234297"/>
    </source>
</evidence>
<keyword evidence="2" id="KW-1185">Reference proteome</keyword>
<gene>
    <name evidence="1" type="ORF">MRB53_018973</name>
</gene>
<evidence type="ECO:0000313" key="1">
    <source>
        <dbReference type="EMBL" id="KAJ8642279.1"/>
    </source>
</evidence>
<accession>A0ACC2M993</accession>
<name>A0ACC2M993_PERAE</name>
<proteinExistence type="predicted"/>
<comment type="caution">
    <text evidence="1">The sequence shown here is derived from an EMBL/GenBank/DDBJ whole genome shotgun (WGS) entry which is preliminary data.</text>
</comment>
<protein>
    <submittedName>
        <fullName evidence="1">Uncharacterized protein</fullName>
    </submittedName>
</protein>
<reference evidence="1 2" key="1">
    <citation type="journal article" date="2022" name="Hortic Res">
        <title>A haplotype resolved chromosomal level avocado genome allows analysis of novel avocado genes.</title>
        <authorList>
            <person name="Nath O."/>
            <person name="Fletcher S.J."/>
            <person name="Hayward A."/>
            <person name="Shaw L.M."/>
            <person name="Masouleh A.K."/>
            <person name="Furtado A."/>
            <person name="Henry R.J."/>
            <person name="Mitter N."/>
        </authorList>
    </citation>
    <scope>NUCLEOTIDE SEQUENCE [LARGE SCALE GENOMIC DNA]</scope>
    <source>
        <strain evidence="2">cv. Hass</strain>
    </source>
</reference>
<sequence length="104" mass="11906">MCCLRFPFMVYPSLSTNQVGLDTRTARDQSTEKEAPEAVIFRTTLSSAQTIESEGLVQKQRAEKKKAKRETRRQTRKKKLGFNVEHPNKIKYIDDTTQLSGLVT</sequence>
<dbReference type="EMBL" id="CM056813">
    <property type="protein sequence ID" value="KAJ8642279.1"/>
    <property type="molecule type" value="Genomic_DNA"/>
</dbReference>